<sequence length="296" mass="33209">CSHQIFVIVSGFGSSEDIHWLRSGTTPWEVVVKKWADTSELRTSTLQSATSQVDLNQYLNLFPVLKLPLGYELLLLDFDQLYPGKEIFFFFTSIVIHAETLITYGREKLMSSKVPEVKKGLSLNLSLFESQADSLNSNVTSVTALALLPYLMNVSSSALKSRKVPKYSRSDIRDSFITIIGTDSEIATTITNRKEVYKSRGGGNTLQPYIICVGPNILEVSKSVIVCNDIQYEQPDVIKAVDRLFKIFHATHTSYPAESYDIWLFIQKAFFKINTKYDQVGGALSLLLQQVGADIR</sequence>
<dbReference type="Proteomes" id="UP000079169">
    <property type="component" value="Unplaced"/>
</dbReference>
<dbReference type="GeneID" id="108254582"/>
<accession>A0A3Q0II53</accession>
<organism evidence="1 2">
    <name type="scientific">Diaphorina citri</name>
    <name type="common">Asian citrus psyllid</name>
    <dbReference type="NCBI Taxonomy" id="121845"/>
    <lineage>
        <taxon>Eukaryota</taxon>
        <taxon>Metazoa</taxon>
        <taxon>Ecdysozoa</taxon>
        <taxon>Arthropoda</taxon>
        <taxon>Hexapoda</taxon>
        <taxon>Insecta</taxon>
        <taxon>Pterygota</taxon>
        <taxon>Neoptera</taxon>
        <taxon>Paraneoptera</taxon>
        <taxon>Hemiptera</taxon>
        <taxon>Sternorrhyncha</taxon>
        <taxon>Psylloidea</taxon>
        <taxon>Psyllidae</taxon>
        <taxon>Diaphorininae</taxon>
        <taxon>Diaphorina</taxon>
    </lineage>
</organism>
<dbReference type="PaxDb" id="121845-A0A3Q0II53"/>
<name>A0A3Q0II53_DIACI</name>
<dbReference type="AlphaFoldDB" id="A0A3Q0II53"/>
<keyword evidence="1" id="KW-1185">Reference proteome</keyword>
<gene>
    <name evidence="2" type="primary">LOC108254582</name>
</gene>
<dbReference type="KEGG" id="dci:108254582"/>
<protein>
    <submittedName>
        <fullName evidence="2">Uncharacterized protein LOC108254582</fullName>
    </submittedName>
</protein>
<evidence type="ECO:0000313" key="2">
    <source>
        <dbReference type="RefSeq" id="XP_026675807.1"/>
    </source>
</evidence>
<feature type="non-terminal residue" evidence="2">
    <location>
        <position position="1"/>
    </location>
</feature>
<evidence type="ECO:0000313" key="1">
    <source>
        <dbReference type="Proteomes" id="UP000079169"/>
    </source>
</evidence>
<proteinExistence type="predicted"/>
<dbReference type="RefSeq" id="XP_026675807.1">
    <property type="nucleotide sequence ID" value="XM_026820006.1"/>
</dbReference>
<reference evidence="2" key="1">
    <citation type="submission" date="2025-08" db="UniProtKB">
        <authorList>
            <consortium name="RefSeq"/>
        </authorList>
    </citation>
    <scope>IDENTIFICATION</scope>
</reference>